<feature type="transmembrane region" description="Helical" evidence="3">
    <location>
        <begin position="374"/>
        <end position="394"/>
    </location>
</feature>
<keyword evidence="3" id="KW-1133">Transmembrane helix</keyword>
<comment type="caution">
    <text evidence="4">The sequence shown here is derived from an EMBL/GenBank/DDBJ whole genome shotgun (WGS) entry which is preliminary data.</text>
</comment>
<dbReference type="PIRSF" id="PIRSF005690">
    <property type="entry name" value="GerBA"/>
    <property type="match status" value="1"/>
</dbReference>
<keyword evidence="2 3" id="KW-0472">Membrane</keyword>
<comment type="similarity">
    <text evidence="1">Belongs to the GerABKA family.</text>
</comment>
<organism evidence="4 5">
    <name type="scientific">Geomicrobium sediminis</name>
    <dbReference type="NCBI Taxonomy" id="1347788"/>
    <lineage>
        <taxon>Bacteria</taxon>
        <taxon>Bacillati</taxon>
        <taxon>Bacillota</taxon>
        <taxon>Bacilli</taxon>
        <taxon>Bacillales</taxon>
        <taxon>Geomicrobium</taxon>
    </lineage>
</organism>
<feature type="transmembrane region" description="Helical" evidence="3">
    <location>
        <begin position="406"/>
        <end position="432"/>
    </location>
</feature>
<name>A0ABS2P875_9BACL</name>
<evidence type="ECO:0000256" key="1">
    <source>
        <dbReference type="ARBA" id="ARBA00005278"/>
    </source>
</evidence>
<evidence type="ECO:0000256" key="2">
    <source>
        <dbReference type="ARBA" id="ARBA00023136"/>
    </source>
</evidence>
<protein>
    <submittedName>
        <fullName evidence="4">Stage V sporulation protein AF</fullName>
    </submittedName>
</protein>
<dbReference type="Pfam" id="PF03323">
    <property type="entry name" value="GerA"/>
    <property type="match status" value="1"/>
</dbReference>
<evidence type="ECO:0000256" key="3">
    <source>
        <dbReference type="SAM" id="Phobius"/>
    </source>
</evidence>
<feature type="transmembrane region" description="Helical" evidence="3">
    <location>
        <begin position="326"/>
        <end position="344"/>
    </location>
</feature>
<dbReference type="PANTHER" id="PTHR22550:SF9">
    <property type="entry name" value="STAGE V SPORULATION PROTEIN AF"/>
    <property type="match status" value="1"/>
</dbReference>
<accession>A0ABS2P875</accession>
<proteinExistence type="inferred from homology"/>
<feature type="transmembrane region" description="Helical" evidence="3">
    <location>
        <begin position="351"/>
        <end position="368"/>
    </location>
</feature>
<dbReference type="InterPro" id="IPR050768">
    <property type="entry name" value="UPF0353/GerABKA_families"/>
</dbReference>
<dbReference type="RefSeq" id="WP_204695710.1">
    <property type="nucleotide sequence ID" value="NZ_JAFBEC010000002.1"/>
</dbReference>
<keyword evidence="5" id="KW-1185">Reference proteome</keyword>
<gene>
    <name evidence="4" type="ORF">JOD17_000691</name>
</gene>
<reference evidence="4 5" key="1">
    <citation type="submission" date="2021-01" db="EMBL/GenBank/DDBJ databases">
        <title>Genomic Encyclopedia of Type Strains, Phase IV (KMG-IV): sequencing the most valuable type-strain genomes for metagenomic binning, comparative biology and taxonomic classification.</title>
        <authorList>
            <person name="Goeker M."/>
        </authorList>
    </citation>
    <scope>NUCLEOTIDE SEQUENCE [LARGE SCALE GENOMIC DNA]</scope>
    <source>
        <strain evidence="4 5">DSM 25540</strain>
    </source>
</reference>
<evidence type="ECO:0000313" key="4">
    <source>
        <dbReference type="EMBL" id="MBM7631599.1"/>
    </source>
</evidence>
<dbReference type="InterPro" id="IPR004995">
    <property type="entry name" value="Spore_Ger"/>
</dbReference>
<dbReference type="PANTHER" id="PTHR22550">
    <property type="entry name" value="SPORE GERMINATION PROTEIN"/>
    <property type="match status" value="1"/>
</dbReference>
<evidence type="ECO:0000313" key="5">
    <source>
        <dbReference type="Proteomes" id="UP000741863"/>
    </source>
</evidence>
<keyword evidence="3" id="KW-0812">Transmembrane</keyword>
<feature type="transmembrane region" description="Helical" evidence="3">
    <location>
        <begin position="287"/>
        <end position="306"/>
    </location>
</feature>
<sequence>MKRKRTLSNDFEQNVETLSKELRVDKNFDLVQHNFQIGDIKLCMFLVDGFGNDLAIIHTLENLSRIDNIKDNVMAHLEHRFIPQSEIERSNDLDEILTNILAGQSALLVEGYDEALMIDAREYPVRSPEEPDLERVVRGPRDGFVETLVFNSALIRRRLRDPSLIMEHVQVGTRSKTDIVIGYISSVADPEIAKRLKKKLKSVNIDGLTMGEKTLEEFLFKESLSPYPRVRYTERPDTAATHMLEGHVIIITDGSPSVMIFPTTYWHHMQHAEEYRQEPIVGAFLRWVRIIAVFFSIFLLPGWFLLEEYAALGPTAWDFIGVSDDFTIPIFVQVLIAEFGLEVLRMAAIHTPNALATALGLVAAILISEIAIEVGVFTGEVVLYTAVVAMAGYATPSYEMGLCNRIIRLVLVFSVGFFGPIGFMIACMFFLITLVKTKTLNTPYMWPFLPFNARAAVDFLFRIPQPYKNNRPSIVNPMDKKRQS</sequence>
<dbReference type="Proteomes" id="UP000741863">
    <property type="component" value="Unassembled WGS sequence"/>
</dbReference>
<dbReference type="EMBL" id="JAFBEC010000002">
    <property type="protein sequence ID" value="MBM7631599.1"/>
    <property type="molecule type" value="Genomic_DNA"/>
</dbReference>